<evidence type="ECO:0000313" key="2">
    <source>
        <dbReference type="Proteomes" id="UP000183810"/>
    </source>
</evidence>
<gene>
    <name evidence="1" type="ORF">BOX37_18770</name>
</gene>
<dbReference type="RefSeq" id="WP_071928843.1">
    <property type="nucleotide sequence ID" value="NZ_CP018082.1"/>
</dbReference>
<dbReference type="KEGG" id="nsl:BOX37_18770"/>
<name>A0A1J0VUC5_9NOCA</name>
<proteinExistence type="predicted"/>
<dbReference type="EMBL" id="CP018082">
    <property type="protein sequence ID" value="APE35656.1"/>
    <property type="molecule type" value="Genomic_DNA"/>
</dbReference>
<protein>
    <submittedName>
        <fullName evidence="1">Uncharacterized protein</fullName>
    </submittedName>
</protein>
<keyword evidence="2" id="KW-1185">Reference proteome</keyword>
<evidence type="ECO:0000313" key="1">
    <source>
        <dbReference type="EMBL" id="APE35656.1"/>
    </source>
</evidence>
<organism evidence="1 2">
    <name type="scientific">Nocardia mangyaensis</name>
    <dbReference type="NCBI Taxonomy" id="2213200"/>
    <lineage>
        <taxon>Bacteria</taxon>
        <taxon>Bacillati</taxon>
        <taxon>Actinomycetota</taxon>
        <taxon>Actinomycetes</taxon>
        <taxon>Mycobacteriales</taxon>
        <taxon>Nocardiaceae</taxon>
        <taxon>Nocardia</taxon>
    </lineage>
</organism>
<reference evidence="1" key="1">
    <citation type="submission" date="2016-11" db="EMBL/GenBank/DDBJ databases">
        <authorList>
            <person name="Jaros S."/>
            <person name="Januszkiewicz K."/>
            <person name="Wedrychowicz H."/>
        </authorList>
    </citation>
    <scope>NUCLEOTIDE SEQUENCE [LARGE SCALE GENOMIC DNA]</scope>
    <source>
        <strain evidence="1">Y48</strain>
    </source>
</reference>
<dbReference type="AlphaFoldDB" id="A0A1J0VUC5"/>
<accession>A0A1J0VUC5</accession>
<dbReference type="Proteomes" id="UP000183810">
    <property type="component" value="Chromosome"/>
</dbReference>
<sequence length="63" mass="6753">MSEDGRLCGADRLPGVEPWQATIASLQQHTLVRHGVPDYQPSGQFLSGKGDLDAAFPFSSVIP</sequence>